<keyword evidence="3 4" id="KW-0480">Metal-thiolate cluster</keyword>
<dbReference type="Proteomes" id="UP001229421">
    <property type="component" value="Unassembled WGS sequence"/>
</dbReference>
<keyword evidence="2 4" id="KW-0479">Metal-binding</keyword>
<accession>A0AAD8KMC9</accession>
<name>A0AAD8KMC9_TARER</name>
<comment type="similarity">
    <text evidence="1 4">Belongs to the metallothionein superfamily. Type 15 family.</text>
</comment>
<keyword evidence="6" id="KW-1185">Reference proteome</keyword>
<dbReference type="InterPro" id="IPR000347">
    <property type="entry name" value="Metalthion_15p"/>
</dbReference>
<protein>
    <recommendedName>
        <fullName evidence="4">Metallothionein-like protein</fullName>
    </recommendedName>
</protein>
<gene>
    <name evidence="5" type="ORF">QVD17_19084</name>
</gene>
<proteinExistence type="inferred from homology"/>
<evidence type="ECO:0000313" key="6">
    <source>
        <dbReference type="Proteomes" id="UP001229421"/>
    </source>
</evidence>
<evidence type="ECO:0000256" key="1">
    <source>
        <dbReference type="ARBA" id="ARBA00005802"/>
    </source>
</evidence>
<dbReference type="AlphaFoldDB" id="A0AAD8KMC9"/>
<comment type="caution">
    <text evidence="5">The sequence shown here is derived from an EMBL/GenBank/DDBJ whole genome shotgun (WGS) entry which is preliminary data.</text>
</comment>
<evidence type="ECO:0000256" key="4">
    <source>
        <dbReference type="RuleBase" id="RU369052"/>
    </source>
</evidence>
<evidence type="ECO:0000256" key="3">
    <source>
        <dbReference type="ARBA" id="ARBA00022851"/>
    </source>
</evidence>
<dbReference type="GO" id="GO:0046872">
    <property type="term" value="F:metal ion binding"/>
    <property type="evidence" value="ECO:0007669"/>
    <property type="project" value="UniProtKB-UniRule"/>
</dbReference>
<dbReference type="EMBL" id="JAUHHV010000005">
    <property type="protein sequence ID" value="KAK1423776.1"/>
    <property type="molecule type" value="Genomic_DNA"/>
</dbReference>
<evidence type="ECO:0000256" key="2">
    <source>
        <dbReference type="ARBA" id="ARBA00022723"/>
    </source>
</evidence>
<sequence length="139" mass="14774">MHATKISILRSFCRYKRKPAIYLPKLFAAYKIQPDHASRFIIFERKMSSSACCGGTCGCGPDCKCQTSCGGCKTKTDVTTSAGHAPSGRCNKGSVRGAATAENDGCKCGANCTCNPCTSIQLCQSINPIKTTLLLLLLP</sequence>
<evidence type="ECO:0000313" key="5">
    <source>
        <dbReference type="EMBL" id="KAK1423776.1"/>
    </source>
</evidence>
<organism evidence="5 6">
    <name type="scientific">Tagetes erecta</name>
    <name type="common">African marigold</name>
    <dbReference type="NCBI Taxonomy" id="13708"/>
    <lineage>
        <taxon>Eukaryota</taxon>
        <taxon>Viridiplantae</taxon>
        <taxon>Streptophyta</taxon>
        <taxon>Embryophyta</taxon>
        <taxon>Tracheophyta</taxon>
        <taxon>Spermatophyta</taxon>
        <taxon>Magnoliopsida</taxon>
        <taxon>eudicotyledons</taxon>
        <taxon>Gunneridae</taxon>
        <taxon>Pentapetalae</taxon>
        <taxon>asterids</taxon>
        <taxon>campanulids</taxon>
        <taxon>Asterales</taxon>
        <taxon>Asteraceae</taxon>
        <taxon>Asteroideae</taxon>
        <taxon>Heliantheae alliance</taxon>
        <taxon>Tageteae</taxon>
        <taxon>Tagetes</taxon>
    </lineage>
</organism>
<dbReference type="Pfam" id="PF01439">
    <property type="entry name" value="Metallothio_2"/>
    <property type="match status" value="1"/>
</dbReference>
<comment type="function">
    <text evidence="4">Metallothioneins have a high content of cysteine residues that bind various heavy metals.</text>
</comment>
<reference evidence="5" key="1">
    <citation type="journal article" date="2023" name="bioRxiv">
        <title>Improved chromosome-level genome assembly for marigold (Tagetes erecta).</title>
        <authorList>
            <person name="Jiang F."/>
            <person name="Yuan L."/>
            <person name="Wang S."/>
            <person name="Wang H."/>
            <person name="Xu D."/>
            <person name="Wang A."/>
            <person name="Fan W."/>
        </authorList>
    </citation>
    <scope>NUCLEOTIDE SEQUENCE</scope>
    <source>
        <strain evidence="5">WSJ</strain>
        <tissue evidence="5">Leaf</tissue>
    </source>
</reference>